<reference evidence="2 3" key="1">
    <citation type="submission" date="2018-12" db="EMBL/GenBank/DDBJ databases">
        <title>Marinifilum JC070 sp. nov., a marine bacterium isolated from Yongle Blue Hole in the South China Sea.</title>
        <authorList>
            <person name="Fu T."/>
        </authorList>
    </citation>
    <scope>NUCLEOTIDE SEQUENCE [LARGE SCALE GENOMIC DNA]</scope>
    <source>
        <strain evidence="2 3">JC070</strain>
    </source>
</reference>
<dbReference type="InterPro" id="IPR016181">
    <property type="entry name" value="Acyl_CoA_acyltransferase"/>
</dbReference>
<dbReference type="EMBL" id="RZNH01000033">
    <property type="protein sequence ID" value="NOU61386.1"/>
    <property type="molecule type" value="Genomic_DNA"/>
</dbReference>
<dbReference type="Pfam" id="PF08445">
    <property type="entry name" value="FR47"/>
    <property type="match status" value="1"/>
</dbReference>
<protein>
    <submittedName>
        <fullName evidence="2">GNAT family N-acetyltransferase</fullName>
    </submittedName>
</protein>
<dbReference type="PANTHER" id="PTHR20958:SF6">
    <property type="entry name" value="GLYCINE N-ACYLTRANSFERASE-LIKE PROTEIN"/>
    <property type="match status" value="1"/>
</dbReference>
<dbReference type="Proteomes" id="UP000732105">
    <property type="component" value="Unassembled WGS sequence"/>
</dbReference>
<gene>
    <name evidence="2" type="ORF">ELS83_16380</name>
</gene>
<dbReference type="InterPro" id="IPR013653">
    <property type="entry name" value="GCN5-like_dom"/>
</dbReference>
<dbReference type="SUPFAM" id="SSF55729">
    <property type="entry name" value="Acyl-CoA N-acyltransferases (Nat)"/>
    <property type="match status" value="1"/>
</dbReference>
<dbReference type="RefSeq" id="WP_171596650.1">
    <property type="nucleotide sequence ID" value="NZ_RZNH01000033.1"/>
</dbReference>
<accession>A0ABX1WZJ7</accession>
<proteinExistence type="predicted"/>
<sequence>MDQNLFNILNSNPSRNIAVLGFLNSYPLMEYYIEGKSALILAKSDYNWAHIASFSEEELSILLQKHHNKSKYYYSLEDWMIPLILKHGEEDWRMTTNRFVLDDKEVPDLPKLNIKPIDKSYTEFMYENSDYKEYLSLDYIEDRLSKDISAGIWIEGKLVAWGFTHDDGALGFLHVLEEHRQKGYAIEIMLGLIQMRKNENKAVFGNILPHNHASTNLVKKLGFRLDCRISWLKLK</sequence>
<evidence type="ECO:0000313" key="3">
    <source>
        <dbReference type="Proteomes" id="UP000732105"/>
    </source>
</evidence>
<dbReference type="PANTHER" id="PTHR20958">
    <property type="entry name" value="GLYCINE N-ACYLTRANSFERASE-LIKE PROTEIN"/>
    <property type="match status" value="1"/>
</dbReference>
<keyword evidence="3" id="KW-1185">Reference proteome</keyword>
<dbReference type="InterPro" id="IPR000182">
    <property type="entry name" value="GNAT_dom"/>
</dbReference>
<dbReference type="Gene3D" id="3.40.630.30">
    <property type="match status" value="1"/>
</dbReference>
<organism evidence="2 3">
    <name type="scientific">Marinifilum caeruleilacunae</name>
    <dbReference type="NCBI Taxonomy" id="2499076"/>
    <lineage>
        <taxon>Bacteria</taxon>
        <taxon>Pseudomonadati</taxon>
        <taxon>Bacteroidota</taxon>
        <taxon>Bacteroidia</taxon>
        <taxon>Marinilabiliales</taxon>
        <taxon>Marinifilaceae</taxon>
    </lineage>
</organism>
<evidence type="ECO:0000313" key="2">
    <source>
        <dbReference type="EMBL" id="NOU61386.1"/>
    </source>
</evidence>
<name>A0ABX1WZJ7_9BACT</name>
<comment type="caution">
    <text evidence="2">The sequence shown here is derived from an EMBL/GenBank/DDBJ whole genome shotgun (WGS) entry which is preliminary data.</text>
</comment>
<dbReference type="PROSITE" id="PS51186">
    <property type="entry name" value="GNAT"/>
    <property type="match status" value="1"/>
</dbReference>
<evidence type="ECO:0000259" key="1">
    <source>
        <dbReference type="PROSITE" id="PS51186"/>
    </source>
</evidence>
<dbReference type="InterPro" id="IPR053225">
    <property type="entry name" value="Acyl-CoA_N-acyltransferase"/>
</dbReference>
<feature type="domain" description="N-acetyltransferase" evidence="1">
    <location>
        <begin position="104"/>
        <end position="235"/>
    </location>
</feature>